<reference evidence="1 2" key="1">
    <citation type="submission" date="2018-01" db="EMBL/GenBank/DDBJ databases">
        <title>The draft genome sequence of Halioglobus japonicus S1-36.</title>
        <authorList>
            <person name="Du Z.-J."/>
            <person name="Shi M.-J."/>
        </authorList>
    </citation>
    <scope>NUCLEOTIDE SEQUENCE [LARGE SCALE GENOMIC DNA]</scope>
    <source>
        <strain evidence="1 2">S1-36</strain>
    </source>
</reference>
<dbReference type="InterPro" id="IPR008792">
    <property type="entry name" value="PQQD"/>
</dbReference>
<dbReference type="AlphaFoldDB" id="A0AAP8SLP1"/>
<organism evidence="1 2">
    <name type="scientific">Halioglobus japonicus</name>
    <dbReference type="NCBI Taxonomy" id="930805"/>
    <lineage>
        <taxon>Bacteria</taxon>
        <taxon>Pseudomonadati</taxon>
        <taxon>Pseudomonadota</taxon>
        <taxon>Gammaproteobacteria</taxon>
        <taxon>Cellvibrionales</taxon>
        <taxon>Halieaceae</taxon>
        <taxon>Halioglobus</taxon>
    </lineage>
</organism>
<dbReference type="KEGG" id="hja:BST95_00245"/>
<dbReference type="Gene3D" id="1.10.10.1150">
    <property type="entry name" value="Coenzyme PQQ synthesis protein D (PqqD)"/>
    <property type="match status" value="1"/>
</dbReference>
<accession>A0AAP8SLP1</accession>
<dbReference type="Pfam" id="PF05402">
    <property type="entry name" value="PqqD"/>
    <property type="match status" value="1"/>
</dbReference>
<sequence length="91" mass="10215">MNLAQTVTISPDAIHQEVSGETVILDLKSENYFGLDEVGTRIWQLTEETGSLQDVYDRMLAEYDVTAEQLEEDMGELFSKLAKMGLVELSD</sequence>
<dbReference type="RefSeq" id="WP_066059530.1">
    <property type="nucleotide sequence ID" value="NZ_BMYL01000006.1"/>
</dbReference>
<gene>
    <name evidence="1" type="ORF">C0029_17340</name>
</gene>
<comment type="caution">
    <text evidence="1">The sequence shown here is derived from an EMBL/GenBank/DDBJ whole genome shotgun (WGS) entry which is preliminary data.</text>
</comment>
<name>A0AAP8SLP1_9GAMM</name>
<evidence type="ECO:0000313" key="2">
    <source>
        <dbReference type="Proteomes" id="UP000235162"/>
    </source>
</evidence>
<proteinExistence type="predicted"/>
<dbReference type="EMBL" id="PKUR01000005">
    <property type="protein sequence ID" value="PLW84765.1"/>
    <property type="molecule type" value="Genomic_DNA"/>
</dbReference>
<protein>
    <submittedName>
        <fullName evidence="1">PqqD family protein</fullName>
    </submittedName>
</protein>
<dbReference type="InterPro" id="IPR041881">
    <property type="entry name" value="PqqD_sf"/>
</dbReference>
<dbReference type="Proteomes" id="UP000235162">
    <property type="component" value="Unassembled WGS sequence"/>
</dbReference>
<evidence type="ECO:0000313" key="1">
    <source>
        <dbReference type="EMBL" id="PLW84765.1"/>
    </source>
</evidence>
<keyword evidence="2" id="KW-1185">Reference proteome</keyword>